<accession>X1FH98</accession>
<dbReference type="EMBL" id="BARU01003910">
    <property type="protein sequence ID" value="GAH28769.1"/>
    <property type="molecule type" value="Genomic_DNA"/>
</dbReference>
<proteinExistence type="predicted"/>
<sequence length="213" mass="23914">RCGGFTYVMSSSGSKRAVHLDERVLSSWRNLNVTERYFTLFANWQLRSSAEAVAERASAGGAVFSLWHSLFGYILEGGLAVAGSSGHESFLRGFPGTTNLALLHLFGLISLRQGMPEEGKGWCIAEVKRTRFGDALLNVVADFLIDRPSLWIDKQKAFTSFGFLQPLLQPFFPEWQRNIINTETEKKTGSYVFKVSLGIIWLKNCRLPQYAPR</sequence>
<dbReference type="AlphaFoldDB" id="X1FH98"/>
<gene>
    <name evidence="1" type="ORF">S03H2_08152</name>
</gene>
<organism evidence="1">
    <name type="scientific">marine sediment metagenome</name>
    <dbReference type="NCBI Taxonomy" id="412755"/>
    <lineage>
        <taxon>unclassified sequences</taxon>
        <taxon>metagenomes</taxon>
        <taxon>ecological metagenomes</taxon>
    </lineage>
</organism>
<reference evidence="1" key="1">
    <citation type="journal article" date="2014" name="Front. Microbiol.">
        <title>High frequency of phylogenetically diverse reductive dehalogenase-homologous genes in deep subseafloor sedimentary metagenomes.</title>
        <authorList>
            <person name="Kawai M."/>
            <person name="Futagami T."/>
            <person name="Toyoda A."/>
            <person name="Takaki Y."/>
            <person name="Nishi S."/>
            <person name="Hori S."/>
            <person name="Arai W."/>
            <person name="Tsubouchi T."/>
            <person name="Morono Y."/>
            <person name="Uchiyama I."/>
            <person name="Ito T."/>
            <person name="Fujiyama A."/>
            <person name="Inagaki F."/>
            <person name="Takami H."/>
        </authorList>
    </citation>
    <scope>NUCLEOTIDE SEQUENCE</scope>
    <source>
        <strain evidence="1">Expedition CK06-06</strain>
    </source>
</reference>
<feature type="non-terminal residue" evidence="1">
    <location>
        <position position="1"/>
    </location>
</feature>
<name>X1FH98_9ZZZZ</name>
<protein>
    <submittedName>
        <fullName evidence="1">Uncharacterized protein</fullName>
    </submittedName>
</protein>
<comment type="caution">
    <text evidence="1">The sequence shown here is derived from an EMBL/GenBank/DDBJ whole genome shotgun (WGS) entry which is preliminary data.</text>
</comment>
<evidence type="ECO:0000313" key="1">
    <source>
        <dbReference type="EMBL" id="GAH28769.1"/>
    </source>
</evidence>